<name>A0A2U1SXW5_9MICO</name>
<keyword evidence="2" id="KW-1133">Transmembrane helix</keyword>
<reference evidence="4" key="1">
    <citation type="submission" date="2018-04" db="EMBL/GenBank/DDBJ databases">
        <authorList>
            <person name="Liu S."/>
            <person name="Wang Z."/>
            <person name="Li J."/>
        </authorList>
    </citation>
    <scope>NUCLEOTIDE SEQUENCE [LARGE SCALE GENOMIC DNA]</scope>
    <source>
        <strain evidence="4">S1194</strain>
    </source>
</reference>
<evidence type="ECO:0000313" key="4">
    <source>
        <dbReference type="Proteomes" id="UP000244978"/>
    </source>
</evidence>
<gene>
    <name evidence="3" type="ORF">DF220_00405</name>
</gene>
<keyword evidence="2" id="KW-0472">Membrane</keyword>
<proteinExistence type="predicted"/>
<dbReference type="RefSeq" id="WP_108996671.1">
    <property type="nucleotide sequence ID" value="NZ_QEEX01000001.1"/>
</dbReference>
<evidence type="ECO:0000313" key="3">
    <source>
        <dbReference type="EMBL" id="PWB96475.1"/>
    </source>
</evidence>
<keyword evidence="4" id="KW-1185">Reference proteome</keyword>
<evidence type="ECO:0008006" key="5">
    <source>
        <dbReference type="Google" id="ProtNLM"/>
    </source>
</evidence>
<keyword evidence="2" id="KW-0812">Transmembrane</keyword>
<dbReference type="EMBL" id="QEEX01000001">
    <property type="protein sequence ID" value="PWB96475.1"/>
    <property type="molecule type" value="Genomic_DNA"/>
</dbReference>
<organism evidence="3 4">
    <name type="scientific">Homoserinimonas hongtaonis</name>
    <dbReference type="NCBI Taxonomy" id="2079791"/>
    <lineage>
        <taxon>Bacteria</taxon>
        <taxon>Bacillati</taxon>
        <taxon>Actinomycetota</taxon>
        <taxon>Actinomycetes</taxon>
        <taxon>Micrococcales</taxon>
        <taxon>Microbacteriaceae</taxon>
        <taxon>Homoserinimonas</taxon>
    </lineage>
</organism>
<sequence length="206" mass="22340">MDALLWILISLAAIAATSVVVTVLIVRALYRRIRRSRAITSAVLTSRAQLSRGPRRRLFTLQQQLTESLESGRAAIDLAVRSNGRRGDLPRLFRRIEDEAAALQTQLRLLESERDSVVLTGALSEAAPAVDQITDMIREVRASVTAGLGDPTGESLAALDADLAIEVAALRAGRAQLADLNSRDRAGQPRTHYLPPAYPQSKGVQP</sequence>
<dbReference type="Proteomes" id="UP000244978">
    <property type="component" value="Unassembled WGS sequence"/>
</dbReference>
<evidence type="ECO:0000256" key="2">
    <source>
        <dbReference type="SAM" id="Phobius"/>
    </source>
</evidence>
<feature type="transmembrane region" description="Helical" evidence="2">
    <location>
        <begin position="6"/>
        <end position="30"/>
    </location>
</feature>
<evidence type="ECO:0000256" key="1">
    <source>
        <dbReference type="SAM" id="MobiDB-lite"/>
    </source>
</evidence>
<comment type="caution">
    <text evidence="3">The sequence shown here is derived from an EMBL/GenBank/DDBJ whole genome shotgun (WGS) entry which is preliminary data.</text>
</comment>
<feature type="region of interest" description="Disordered" evidence="1">
    <location>
        <begin position="181"/>
        <end position="206"/>
    </location>
</feature>
<dbReference type="AlphaFoldDB" id="A0A2U1SXW5"/>
<accession>A0A2U1SXW5</accession>
<protein>
    <recommendedName>
        <fullName evidence="5">Secreted protein</fullName>
    </recommendedName>
</protein>